<keyword evidence="3" id="KW-1185">Reference proteome</keyword>
<name>A0ABV8GVC0_9BACI</name>
<evidence type="ECO:0000313" key="3">
    <source>
        <dbReference type="Proteomes" id="UP001595772"/>
    </source>
</evidence>
<accession>A0ABV8GVC0</accession>
<organism evidence="2 3">
    <name type="scientific">Oceanobacillus longus</name>
    <dbReference type="NCBI Taxonomy" id="930120"/>
    <lineage>
        <taxon>Bacteria</taxon>
        <taxon>Bacillati</taxon>
        <taxon>Bacillota</taxon>
        <taxon>Bacilli</taxon>
        <taxon>Bacillales</taxon>
        <taxon>Bacillaceae</taxon>
        <taxon>Oceanobacillus</taxon>
    </lineage>
</organism>
<protein>
    <submittedName>
        <fullName evidence="2">DUF3006 family protein</fullName>
    </submittedName>
</protein>
<keyword evidence="1" id="KW-1133">Transmembrane helix</keyword>
<dbReference type="Proteomes" id="UP001595772">
    <property type="component" value="Unassembled WGS sequence"/>
</dbReference>
<sequence length="99" mass="11022">MKSSVEERHPLYVLPVTVIAGFLAFILFSSIVFSQEDAAKVEITGYIDRFENDMAVILLEEEGEEIILPKALLPPNSKANTHLTIELVPVTPRIVSKNN</sequence>
<gene>
    <name evidence="2" type="ORF">ACFOUV_06800</name>
</gene>
<evidence type="ECO:0000256" key="1">
    <source>
        <dbReference type="SAM" id="Phobius"/>
    </source>
</evidence>
<keyword evidence="1" id="KW-0812">Transmembrane</keyword>
<dbReference type="EMBL" id="JBHSAO010000004">
    <property type="protein sequence ID" value="MFC4023528.1"/>
    <property type="molecule type" value="Genomic_DNA"/>
</dbReference>
<reference evidence="3" key="1">
    <citation type="journal article" date="2019" name="Int. J. Syst. Evol. Microbiol.">
        <title>The Global Catalogue of Microorganisms (GCM) 10K type strain sequencing project: providing services to taxonomists for standard genome sequencing and annotation.</title>
        <authorList>
            <consortium name="The Broad Institute Genomics Platform"/>
            <consortium name="The Broad Institute Genome Sequencing Center for Infectious Disease"/>
            <person name="Wu L."/>
            <person name="Ma J."/>
        </authorList>
    </citation>
    <scope>NUCLEOTIDE SEQUENCE [LARGE SCALE GENOMIC DNA]</scope>
    <source>
        <strain evidence="3">IBRC-M 10703</strain>
    </source>
</reference>
<dbReference type="Pfam" id="PF11213">
    <property type="entry name" value="DUF3006"/>
    <property type="match status" value="1"/>
</dbReference>
<dbReference type="RefSeq" id="WP_379496036.1">
    <property type="nucleotide sequence ID" value="NZ_JBHSAO010000004.1"/>
</dbReference>
<comment type="caution">
    <text evidence="2">The sequence shown here is derived from an EMBL/GenBank/DDBJ whole genome shotgun (WGS) entry which is preliminary data.</text>
</comment>
<proteinExistence type="predicted"/>
<feature type="transmembrane region" description="Helical" evidence="1">
    <location>
        <begin position="12"/>
        <end position="33"/>
    </location>
</feature>
<dbReference type="InterPro" id="IPR021377">
    <property type="entry name" value="DUF3006"/>
</dbReference>
<keyword evidence="1" id="KW-0472">Membrane</keyword>
<evidence type="ECO:0000313" key="2">
    <source>
        <dbReference type="EMBL" id="MFC4023528.1"/>
    </source>
</evidence>